<name>A0ABU2BX64_9ACTN</name>
<dbReference type="RefSeq" id="WP_310302768.1">
    <property type="nucleotide sequence ID" value="NZ_BAAAPS010000013.1"/>
</dbReference>
<evidence type="ECO:0000313" key="2">
    <source>
        <dbReference type="EMBL" id="MDR7362984.1"/>
    </source>
</evidence>
<evidence type="ECO:0000313" key="3">
    <source>
        <dbReference type="Proteomes" id="UP001183648"/>
    </source>
</evidence>
<keyword evidence="3" id="KW-1185">Reference proteome</keyword>
<accession>A0ABU2BX64</accession>
<dbReference type="Pfam" id="PF14155">
    <property type="entry name" value="DUF4307"/>
    <property type="match status" value="1"/>
</dbReference>
<keyword evidence="1" id="KW-0812">Transmembrane</keyword>
<dbReference type="InterPro" id="IPR025443">
    <property type="entry name" value="DUF4307"/>
</dbReference>
<keyword evidence="1" id="KW-0472">Membrane</keyword>
<reference evidence="2 3" key="1">
    <citation type="submission" date="2023-07" db="EMBL/GenBank/DDBJ databases">
        <title>Sequencing the genomes of 1000 actinobacteria strains.</title>
        <authorList>
            <person name="Klenk H.-P."/>
        </authorList>
    </citation>
    <scope>NUCLEOTIDE SEQUENCE [LARGE SCALE GENOMIC DNA]</scope>
    <source>
        <strain evidence="2 3">DSM 19426</strain>
    </source>
</reference>
<comment type="caution">
    <text evidence="2">The sequence shown here is derived from an EMBL/GenBank/DDBJ whole genome shotgun (WGS) entry which is preliminary data.</text>
</comment>
<organism evidence="2 3">
    <name type="scientific">Nocardioides marmoribigeumensis</name>
    <dbReference type="NCBI Taxonomy" id="433649"/>
    <lineage>
        <taxon>Bacteria</taxon>
        <taxon>Bacillati</taxon>
        <taxon>Actinomycetota</taxon>
        <taxon>Actinomycetes</taxon>
        <taxon>Propionibacteriales</taxon>
        <taxon>Nocardioidaceae</taxon>
        <taxon>Nocardioides</taxon>
    </lineage>
</organism>
<protein>
    <recommendedName>
        <fullName evidence="4">DUF4307 domain-containing protein</fullName>
    </recommendedName>
</protein>
<keyword evidence="1" id="KW-1133">Transmembrane helix</keyword>
<feature type="transmembrane region" description="Helical" evidence="1">
    <location>
        <begin position="21"/>
        <end position="42"/>
    </location>
</feature>
<dbReference type="Proteomes" id="UP001183648">
    <property type="component" value="Unassembled WGS sequence"/>
</dbReference>
<evidence type="ECO:0000256" key="1">
    <source>
        <dbReference type="SAM" id="Phobius"/>
    </source>
</evidence>
<evidence type="ECO:0008006" key="4">
    <source>
        <dbReference type="Google" id="ProtNLM"/>
    </source>
</evidence>
<gene>
    <name evidence="2" type="ORF">J2S63_002537</name>
</gene>
<proteinExistence type="predicted"/>
<sequence>MTDPTALADRYGSGSRNRTNLVLAVAAVAGIALVAVTIWSFVSQADPDVRSTLRTYDIRSEHEVVAELVVARGDTDVRATCRLHAVAQDHSTVGRAQQVVDSGRATQVLEVRIPTERRAVSVVADGCTSPDQHRPR</sequence>
<dbReference type="EMBL" id="JAVDYG010000001">
    <property type="protein sequence ID" value="MDR7362984.1"/>
    <property type="molecule type" value="Genomic_DNA"/>
</dbReference>